<name>A0A7V8V1G1_9BACT</name>
<proteinExistence type="inferred from homology"/>
<dbReference type="Gene3D" id="3.20.20.70">
    <property type="entry name" value="Aldolase class I"/>
    <property type="match status" value="1"/>
</dbReference>
<dbReference type="EMBL" id="JABRWO010000001">
    <property type="protein sequence ID" value="MBA2113119.1"/>
    <property type="molecule type" value="Genomic_DNA"/>
</dbReference>
<dbReference type="InterPro" id="IPR045247">
    <property type="entry name" value="Oye-like"/>
</dbReference>
<evidence type="ECO:0000313" key="5">
    <source>
        <dbReference type="EMBL" id="MBA2113119.1"/>
    </source>
</evidence>
<evidence type="ECO:0000256" key="3">
    <source>
        <dbReference type="ARBA" id="ARBA00023002"/>
    </source>
</evidence>
<dbReference type="Proteomes" id="UP000551616">
    <property type="component" value="Unassembled WGS sequence"/>
</dbReference>
<comment type="similarity">
    <text evidence="2">Belongs to the NADH:flavin oxidoreductase/NADH oxidase family.</text>
</comment>
<accession>A0A7V8V1G1</accession>
<dbReference type="InterPro" id="IPR013785">
    <property type="entry name" value="Aldolase_TIM"/>
</dbReference>
<evidence type="ECO:0000259" key="4">
    <source>
        <dbReference type="Pfam" id="PF00724"/>
    </source>
</evidence>
<keyword evidence="3 5" id="KW-0560">Oxidoreductase</keyword>
<dbReference type="Pfam" id="PF00724">
    <property type="entry name" value="Oxidored_FMN"/>
    <property type="match status" value="1"/>
</dbReference>
<dbReference type="GO" id="GO:0005829">
    <property type="term" value="C:cytosol"/>
    <property type="evidence" value="ECO:0007669"/>
    <property type="project" value="UniProtKB-ARBA"/>
</dbReference>
<evidence type="ECO:0000256" key="1">
    <source>
        <dbReference type="ARBA" id="ARBA00001917"/>
    </source>
</evidence>
<dbReference type="GO" id="GO:0010181">
    <property type="term" value="F:FMN binding"/>
    <property type="evidence" value="ECO:0007669"/>
    <property type="project" value="InterPro"/>
</dbReference>
<gene>
    <name evidence="5" type="primary">nemA_1</name>
    <name evidence="5" type="ORF">HOV93_02670</name>
</gene>
<dbReference type="InterPro" id="IPR001155">
    <property type="entry name" value="OxRdtase_FMN_N"/>
</dbReference>
<protein>
    <submittedName>
        <fullName evidence="5">N-ethylmaleimide reductase</fullName>
        <ecNumber evidence="5">1.-.-.-</ecNumber>
    </submittedName>
</protein>
<organism evidence="5 6">
    <name type="scientific">Bremerella alba</name>
    <dbReference type="NCBI Taxonomy" id="980252"/>
    <lineage>
        <taxon>Bacteria</taxon>
        <taxon>Pseudomonadati</taxon>
        <taxon>Planctomycetota</taxon>
        <taxon>Planctomycetia</taxon>
        <taxon>Pirellulales</taxon>
        <taxon>Pirellulaceae</taxon>
        <taxon>Bremerella</taxon>
    </lineage>
</organism>
<dbReference type="CDD" id="cd02933">
    <property type="entry name" value="OYE_like_FMN"/>
    <property type="match status" value="1"/>
</dbReference>
<dbReference type="PANTHER" id="PTHR22893">
    <property type="entry name" value="NADH OXIDOREDUCTASE-RELATED"/>
    <property type="match status" value="1"/>
</dbReference>
<dbReference type="EC" id="1.-.-.-" evidence="5"/>
<feature type="domain" description="NADH:flavin oxidoreductase/NADH oxidase N-terminal" evidence="4">
    <location>
        <begin position="8"/>
        <end position="340"/>
    </location>
</feature>
<keyword evidence="6" id="KW-1185">Reference proteome</keyword>
<evidence type="ECO:0000313" key="6">
    <source>
        <dbReference type="Proteomes" id="UP000551616"/>
    </source>
</evidence>
<reference evidence="5 6" key="1">
    <citation type="submission" date="2020-05" db="EMBL/GenBank/DDBJ databases">
        <title>Bremerella alba sp. nov., a novel planctomycete isolated from the surface of the macroalga Fucus spiralis.</title>
        <authorList>
            <person name="Godinho O."/>
            <person name="Botelho R."/>
            <person name="Albuquerque L."/>
            <person name="Wiegand S."/>
            <person name="Da Costa M.S."/>
            <person name="Lobo-Da-Cunha A."/>
            <person name="Jogler C."/>
            <person name="Lage O.M."/>
        </authorList>
    </citation>
    <scope>NUCLEOTIDE SEQUENCE [LARGE SCALE GENOMIC DNA]</scope>
    <source>
        <strain evidence="5 6">FF15</strain>
    </source>
</reference>
<dbReference type="PANTHER" id="PTHR22893:SF91">
    <property type="entry name" value="NADPH DEHYDROGENASE 2-RELATED"/>
    <property type="match status" value="1"/>
</dbReference>
<dbReference type="AlphaFoldDB" id="A0A7V8V1G1"/>
<comment type="cofactor">
    <cofactor evidence="1">
        <name>FMN</name>
        <dbReference type="ChEBI" id="CHEBI:58210"/>
    </cofactor>
</comment>
<dbReference type="FunFam" id="3.20.20.70:FF:000059">
    <property type="entry name" value="N-ethylmaleimide reductase, FMN-linked"/>
    <property type="match status" value="1"/>
</dbReference>
<dbReference type="RefSeq" id="WP_207394634.1">
    <property type="nucleotide sequence ID" value="NZ_JABRWO010000001.1"/>
</dbReference>
<dbReference type="GO" id="GO:0016628">
    <property type="term" value="F:oxidoreductase activity, acting on the CH-CH group of donors, NAD or NADP as acceptor"/>
    <property type="evidence" value="ECO:0007669"/>
    <property type="project" value="UniProtKB-ARBA"/>
</dbReference>
<evidence type="ECO:0000256" key="2">
    <source>
        <dbReference type="ARBA" id="ARBA00005979"/>
    </source>
</evidence>
<comment type="caution">
    <text evidence="5">The sequence shown here is derived from an EMBL/GenBank/DDBJ whole genome shotgun (WGS) entry which is preliminary data.</text>
</comment>
<dbReference type="SUPFAM" id="SSF51395">
    <property type="entry name" value="FMN-linked oxidoreductases"/>
    <property type="match status" value="1"/>
</dbReference>
<sequence length="367" mass="40546">MSPNDSPLFQPFDMRGLTLSNRITMAPLTRGRAGEHRIANEIMAEYYRQRATAGLIISEATTISPQANGWYQSPGIYTSEMVEGWKQVTQAVHEEGGKIFMQLWHTGRASHSSFHGGQPAVAPSAIMIDDGELQHTPNGKEPREVPRALETDEIPGVVSDYAKAAEGAKEAGFDGVEIHSANGYLLDEFLQSKSNHRTDQYGGSIENRYRLLDEVVQAISQVWPQERIGIRLAPNGSFNGMGSPDYREQFTYVAKQLNQYQLAYLHVMDGTGFGFHALGEPMTLSEFRQVFDGPLMGNVGYTRESGELTIKRGDADLIAYGRPFISNPDLVQRFAEAAPLNPEADMSTWYSPTGADGYIDFPTLDAV</sequence>